<keyword evidence="3" id="KW-0175">Coiled coil</keyword>
<dbReference type="GO" id="GO:0006360">
    <property type="term" value="P:transcription by RNA polymerase I"/>
    <property type="evidence" value="ECO:0007669"/>
    <property type="project" value="TreeGrafter"/>
</dbReference>
<feature type="compositionally biased region" description="Basic and acidic residues" evidence="4">
    <location>
        <begin position="396"/>
        <end position="414"/>
    </location>
</feature>
<reference evidence="6" key="1">
    <citation type="submission" date="2018-01" db="EMBL/GenBank/DDBJ databases">
        <title>An insight into the sialome of Amazonian anophelines.</title>
        <authorList>
            <person name="Ribeiro J.M."/>
            <person name="Scarpassa V."/>
            <person name="Calvo E."/>
        </authorList>
    </citation>
    <scope>NUCLEOTIDE SEQUENCE</scope>
    <source>
        <tissue evidence="6">Salivary glands</tissue>
    </source>
</reference>
<dbReference type="Pfam" id="PF08243">
    <property type="entry name" value="SPT2"/>
    <property type="match status" value="1"/>
</dbReference>
<feature type="region of interest" description="Disordered" evidence="4">
    <location>
        <begin position="141"/>
        <end position="287"/>
    </location>
</feature>
<dbReference type="InterPro" id="IPR013256">
    <property type="entry name" value="Chromatin_SPT2"/>
</dbReference>
<feature type="compositionally biased region" description="Polar residues" evidence="4">
    <location>
        <begin position="521"/>
        <end position="530"/>
    </location>
</feature>
<sequence length="710" mass="78615">MDFGKLLSVAKRNTSNDGQNAEGRYYSTKFAPPKKESKEKKLSDNIKKFLAKKEEEEREKALEARRKADELMAKRDTKAKRKIEKMLKVIKSANKSVLSDAGGKLESGEQPEQPDEDDYGYTSNVASHFYQQLMDKYKNNQEEKKFKDAEKRSMTKEDLAVTKARVKDAIMRQAKNEQTPRQRKTEGRSGSGCEGDSEGRRRFNGDPYDPAEERRQAEQAKAATAAEDKKRNAARKLSGPPPPDFATLLKLAEQKQHEPIKVELPVEKKKQEPERLMTKKEKKEHEARVAFLEMKRLRDRIKEDPKLSPKEKEHKLAKLDALRAAGKLPGIPPSTTTSLAPTVKSTHLSVAHASQANGASSAKPAQPTIASKGGTSSTKPTLGQTNGIPGKSNEQTSKKPETPSFKRQETDLTRKVPNQQQQVSGSSTTLSASSSTVVKSKPSVVNIAGKKSSSSTAPTKASKPAASTASVNPTNCHPKPQQQVKVGSSSSRSNKPQQMAGSTIPTISKQQLSVNGKVADISSTSVTTVAKQAPKATITGASAKNGESVRNLATNTTRPPVANANRREVPRPGQTRQFPPADVQRSKPSRPNMDRGHPGSHRSGSSAPKKRRVIDSDSEYDSEMDDFIDDGDCEEDYSSAIKEIFGYDKSRYRDDDYDEDDYNMESSYAQQMREEYISKKIGIMEDLEDMRMEEEEKRRKLKKGSGLKKK</sequence>
<name>A0A2M4BFI3_9DIPT</name>
<dbReference type="GO" id="GO:0005730">
    <property type="term" value="C:nucleolus"/>
    <property type="evidence" value="ECO:0007669"/>
    <property type="project" value="TreeGrafter"/>
</dbReference>
<evidence type="ECO:0000256" key="4">
    <source>
        <dbReference type="SAM" id="MobiDB-lite"/>
    </source>
</evidence>
<feature type="region of interest" description="Disordered" evidence="4">
    <location>
        <begin position="326"/>
        <end position="633"/>
    </location>
</feature>
<protein>
    <recommendedName>
        <fullName evidence="2">Protein SPT2 homolog</fullName>
    </recommendedName>
</protein>
<feature type="compositionally biased region" description="Acidic residues" evidence="4">
    <location>
        <begin position="616"/>
        <end position="633"/>
    </location>
</feature>
<dbReference type="Pfam" id="PF22878">
    <property type="entry name" value="SPT2_N"/>
    <property type="match status" value="1"/>
</dbReference>
<feature type="compositionally biased region" description="Basic and acidic residues" evidence="4">
    <location>
        <begin position="141"/>
        <end position="187"/>
    </location>
</feature>
<proteinExistence type="inferred from homology"/>
<evidence type="ECO:0000256" key="1">
    <source>
        <dbReference type="ARBA" id="ARBA00006461"/>
    </source>
</evidence>
<dbReference type="PANTHER" id="PTHR22691:SF8">
    <property type="entry name" value="PROTEIN SPT2 HOMOLOG"/>
    <property type="match status" value="1"/>
</dbReference>
<feature type="compositionally biased region" description="Low complexity" evidence="4">
    <location>
        <begin position="423"/>
        <end position="470"/>
    </location>
</feature>
<organism evidence="6">
    <name type="scientific">Anopheles marajoara</name>
    <dbReference type="NCBI Taxonomy" id="58244"/>
    <lineage>
        <taxon>Eukaryota</taxon>
        <taxon>Metazoa</taxon>
        <taxon>Ecdysozoa</taxon>
        <taxon>Arthropoda</taxon>
        <taxon>Hexapoda</taxon>
        <taxon>Insecta</taxon>
        <taxon>Pterygota</taxon>
        <taxon>Neoptera</taxon>
        <taxon>Endopterygota</taxon>
        <taxon>Diptera</taxon>
        <taxon>Nematocera</taxon>
        <taxon>Culicoidea</taxon>
        <taxon>Culicidae</taxon>
        <taxon>Anophelinae</taxon>
        <taxon>Anopheles</taxon>
    </lineage>
</organism>
<evidence type="ECO:0000259" key="5">
    <source>
        <dbReference type="Pfam" id="PF22878"/>
    </source>
</evidence>
<accession>A0A2M4BFI3</accession>
<dbReference type="GO" id="GO:0003677">
    <property type="term" value="F:DNA binding"/>
    <property type="evidence" value="ECO:0007669"/>
    <property type="project" value="TreeGrafter"/>
</dbReference>
<dbReference type="EMBL" id="GGFJ01002668">
    <property type="protein sequence ID" value="MBW51809.1"/>
    <property type="molecule type" value="Transcribed_RNA"/>
</dbReference>
<feature type="compositionally biased region" description="Polar residues" evidence="4">
    <location>
        <begin position="333"/>
        <end position="360"/>
    </location>
</feature>
<feature type="region of interest" description="Disordered" evidence="4">
    <location>
        <begin position="1"/>
        <end position="44"/>
    </location>
</feature>
<feature type="compositionally biased region" description="Polar residues" evidence="4">
    <location>
        <begin position="373"/>
        <end position="395"/>
    </location>
</feature>
<dbReference type="GO" id="GO:0006334">
    <property type="term" value="P:nucleosome assembly"/>
    <property type="evidence" value="ECO:0007669"/>
    <property type="project" value="TreeGrafter"/>
</dbReference>
<evidence type="ECO:0000256" key="3">
    <source>
        <dbReference type="ARBA" id="ARBA00023054"/>
    </source>
</evidence>
<dbReference type="PANTHER" id="PTHR22691">
    <property type="entry name" value="YEAST SPT2-RELATED"/>
    <property type="match status" value="1"/>
</dbReference>
<dbReference type="InterPro" id="IPR054552">
    <property type="entry name" value="SPT2_N"/>
</dbReference>
<comment type="similarity">
    <text evidence="1">Belongs to the SPT2 family.</text>
</comment>
<feature type="region of interest" description="Disordered" evidence="4">
    <location>
        <begin position="97"/>
        <end position="122"/>
    </location>
</feature>
<feature type="compositionally biased region" description="Basic and acidic residues" evidence="4">
    <location>
        <begin position="252"/>
        <end position="287"/>
    </location>
</feature>
<evidence type="ECO:0000256" key="2">
    <source>
        <dbReference type="ARBA" id="ARBA00013786"/>
    </source>
</evidence>
<dbReference type="AlphaFoldDB" id="A0A2M4BFI3"/>
<evidence type="ECO:0000313" key="6">
    <source>
        <dbReference type="EMBL" id="MBW51809.1"/>
    </source>
</evidence>
<feature type="compositionally biased region" description="Basic and acidic residues" evidence="4">
    <location>
        <begin position="33"/>
        <end position="44"/>
    </location>
</feature>
<feature type="compositionally biased region" description="Polar residues" evidence="4">
    <location>
        <begin position="471"/>
        <end position="514"/>
    </location>
</feature>
<dbReference type="GO" id="GO:0042393">
    <property type="term" value="F:histone binding"/>
    <property type="evidence" value="ECO:0007669"/>
    <property type="project" value="TreeGrafter"/>
</dbReference>
<feature type="domain" description="SPT2 homolog N-terminal" evidence="5">
    <location>
        <begin position="1"/>
        <end position="91"/>
    </location>
</feature>
<dbReference type="SMART" id="SM00784">
    <property type="entry name" value="SPT2"/>
    <property type="match status" value="1"/>
</dbReference>